<gene>
    <name evidence="2" type="ORF">P3T76_012765</name>
</gene>
<proteinExistence type="predicted"/>
<dbReference type="Gene3D" id="3.30.1520.10">
    <property type="entry name" value="Phox-like domain"/>
    <property type="match status" value="1"/>
</dbReference>
<feature type="region of interest" description="Disordered" evidence="1">
    <location>
        <begin position="85"/>
        <end position="106"/>
    </location>
</feature>
<dbReference type="EMBL" id="JASMQC010000032">
    <property type="protein sequence ID" value="KAK1931833.1"/>
    <property type="molecule type" value="Genomic_DNA"/>
</dbReference>
<dbReference type="SUPFAM" id="SSF64268">
    <property type="entry name" value="PX domain"/>
    <property type="match status" value="1"/>
</dbReference>
<dbReference type="Proteomes" id="UP001259832">
    <property type="component" value="Unassembled WGS sequence"/>
</dbReference>
<reference evidence="2" key="1">
    <citation type="submission" date="2023-08" db="EMBL/GenBank/DDBJ databases">
        <title>Reference Genome Resource for the Citrus Pathogen Phytophthora citrophthora.</title>
        <authorList>
            <person name="Moller H."/>
            <person name="Coetzee B."/>
            <person name="Rose L.J."/>
            <person name="Van Niekerk J.M."/>
        </authorList>
    </citation>
    <scope>NUCLEOTIDE SEQUENCE</scope>
    <source>
        <strain evidence="2">STE-U-9442</strain>
    </source>
</reference>
<dbReference type="InterPro" id="IPR036871">
    <property type="entry name" value="PX_dom_sf"/>
</dbReference>
<protein>
    <recommendedName>
        <fullName evidence="4">PX domain-containing protein</fullName>
    </recommendedName>
</protein>
<organism evidence="2 3">
    <name type="scientific">Phytophthora citrophthora</name>
    <dbReference type="NCBI Taxonomy" id="4793"/>
    <lineage>
        <taxon>Eukaryota</taxon>
        <taxon>Sar</taxon>
        <taxon>Stramenopiles</taxon>
        <taxon>Oomycota</taxon>
        <taxon>Peronosporomycetes</taxon>
        <taxon>Peronosporales</taxon>
        <taxon>Peronosporaceae</taxon>
        <taxon>Phytophthora</taxon>
    </lineage>
</organism>
<evidence type="ECO:0000256" key="1">
    <source>
        <dbReference type="SAM" id="MobiDB-lite"/>
    </source>
</evidence>
<keyword evidence="3" id="KW-1185">Reference proteome</keyword>
<dbReference type="GO" id="GO:0035091">
    <property type="term" value="F:phosphatidylinositol binding"/>
    <property type="evidence" value="ECO:0007669"/>
    <property type="project" value="InterPro"/>
</dbReference>
<accession>A0AAD9G4T8</accession>
<sequence>MRLEADVLAPTTGNDDSYRRSVDVDLNRQLSQLSSSAKCAISLNQISHMAIRDAYNREVNGAHVTIYVADVFLLGVQKGLPKVSPQGNKKKLTWHQTPKKERNHPEYQVEHRYSSFRQLRQRILDVESAASTGDNKHPQCCAHCSRVLWLVTDGEFPSRYPNKGAVAGYTGWRQLLVHSRKHGLEKFINELLTAAKDVSYRYTAIQCKRYATVSFSTTKLDRNAMLSDKKHLYNPHPCFPFLFVIQ</sequence>
<dbReference type="AlphaFoldDB" id="A0AAD9G4T8"/>
<comment type="caution">
    <text evidence="2">The sequence shown here is derived from an EMBL/GenBank/DDBJ whole genome shotgun (WGS) entry which is preliminary data.</text>
</comment>
<evidence type="ECO:0008006" key="4">
    <source>
        <dbReference type="Google" id="ProtNLM"/>
    </source>
</evidence>
<evidence type="ECO:0000313" key="2">
    <source>
        <dbReference type="EMBL" id="KAK1931833.1"/>
    </source>
</evidence>
<name>A0AAD9G4T8_9STRA</name>
<evidence type="ECO:0000313" key="3">
    <source>
        <dbReference type="Proteomes" id="UP001259832"/>
    </source>
</evidence>